<dbReference type="AlphaFoldDB" id="A0A7X0IP66"/>
<evidence type="ECO:0000313" key="2">
    <source>
        <dbReference type="Proteomes" id="UP000565576"/>
    </source>
</evidence>
<reference evidence="1 2" key="1">
    <citation type="submission" date="2020-08" db="EMBL/GenBank/DDBJ databases">
        <title>Genomic Encyclopedia of Type Strains, Phase IV (KMG-V): Genome sequencing to study the core and pangenomes of soil and plant-associated prokaryotes.</title>
        <authorList>
            <person name="Whitman W."/>
        </authorList>
    </citation>
    <scope>NUCLEOTIDE SEQUENCE [LARGE SCALE GENOMIC DNA]</scope>
    <source>
        <strain evidence="1 2">SEMIA 4060</strain>
    </source>
</reference>
<evidence type="ECO:0000313" key="1">
    <source>
        <dbReference type="EMBL" id="MBB6483407.1"/>
    </source>
</evidence>
<gene>
    <name evidence="1" type="ORF">GGD46_000650</name>
</gene>
<dbReference type="Proteomes" id="UP000565576">
    <property type="component" value="Unassembled WGS sequence"/>
</dbReference>
<organism evidence="1 2">
    <name type="scientific">Rhizobium lusitanum</name>
    <dbReference type="NCBI Taxonomy" id="293958"/>
    <lineage>
        <taxon>Bacteria</taxon>
        <taxon>Pseudomonadati</taxon>
        <taxon>Pseudomonadota</taxon>
        <taxon>Alphaproteobacteria</taxon>
        <taxon>Hyphomicrobiales</taxon>
        <taxon>Rhizobiaceae</taxon>
        <taxon>Rhizobium/Agrobacterium group</taxon>
        <taxon>Rhizobium</taxon>
    </lineage>
</organism>
<dbReference type="RefSeq" id="WP_184701761.1">
    <property type="nucleotide sequence ID" value="NZ_JACHBG010000001.1"/>
</dbReference>
<accession>A0A7X0IP66</accession>
<name>A0A7X0IP66_9HYPH</name>
<protein>
    <recommendedName>
        <fullName evidence="3">Glycosyltransferase family 4 protein</fullName>
    </recommendedName>
</protein>
<sequence>MQAVRDLLYRLLPRPQPSGALGGDHRSAAKRLLILSRYPNPTVSYYLDERVKLAEIPVIMKSLDDSLDTIESEGLFVVICRYIKPSQLRWLEKRRTNLAGVAYFVDDDIRAVVTGREASWLYKFRLTTLAIRPLPRLNRLLTHIWVSTEALSRTLATAGQQIDILNPLPAHPANAPGNAVSEDVTPLKMVYHATGVHRHEHEFLMPIVKIAMERHPNVHFEVFASGALARRWGRQGIDPARMTIVAPLSWPAYLTRTTHQNADIALVPLLPGMTNASRADTKRVDITRLQAAAIFSQCPTFARCAVAGEFHISNTVEDWSAAIDQLVNDRQRRLAARDATRYSIEKMREQATPTFPGVRLNPAVTRHDVAIL</sequence>
<evidence type="ECO:0008006" key="3">
    <source>
        <dbReference type="Google" id="ProtNLM"/>
    </source>
</evidence>
<proteinExistence type="predicted"/>
<comment type="caution">
    <text evidence="1">The sequence shown here is derived from an EMBL/GenBank/DDBJ whole genome shotgun (WGS) entry which is preliminary data.</text>
</comment>
<dbReference type="EMBL" id="JACHBG010000001">
    <property type="protein sequence ID" value="MBB6483407.1"/>
    <property type="molecule type" value="Genomic_DNA"/>
</dbReference>